<feature type="region of interest" description="Disordered" evidence="3">
    <location>
        <begin position="168"/>
        <end position="192"/>
    </location>
</feature>
<dbReference type="Proteomes" id="UP000553632">
    <property type="component" value="Unassembled WGS sequence"/>
</dbReference>
<dbReference type="Gene3D" id="3.30.70.330">
    <property type="match status" value="1"/>
</dbReference>
<feature type="transmembrane region" description="Helical" evidence="4">
    <location>
        <begin position="316"/>
        <end position="335"/>
    </location>
</feature>
<organism evidence="6 7">
    <name type="scientific">Perkinsus olseni</name>
    <name type="common">Perkinsus atlanticus</name>
    <dbReference type="NCBI Taxonomy" id="32597"/>
    <lineage>
        <taxon>Eukaryota</taxon>
        <taxon>Sar</taxon>
        <taxon>Alveolata</taxon>
        <taxon>Perkinsozoa</taxon>
        <taxon>Perkinsea</taxon>
        <taxon>Perkinsida</taxon>
        <taxon>Perkinsidae</taxon>
        <taxon>Perkinsus</taxon>
    </lineage>
</organism>
<evidence type="ECO:0000256" key="4">
    <source>
        <dbReference type="SAM" id="Phobius"/>
    </source>
</evidence>
<name>A0A7J6R4F4_PEROL</name>
<evidence type="ECO:0000256" key="3">
    <source>
        <dbReference type="SAM" id="MobiDB-lite"/>
    </source>
</evidence>
<evidence type="ECO:0000313" key="7">
    <source>
        <dbReference type="Proteomes" id="UP000553632"/>
    </source>
</evidence>
<keyword evidence="4" id="KW-0472">Membrane</keyword>
<feature type="region of interest" description="Disordered" evidence="3">
    <location>
        <begin position="76"/>
        <end position="100"/>
    </location>
</feature>
<keyword evidence="4" id="KW-1133">Transmembrane helix</keyword>
<feature type="compositionally biased region" description="Gly residues" evidence="3">
    <location>
        <begin position="82"/>
        <end position="93"/>
    </location>
</feature>
<evidence type="ECO:0000259" key="5">
    <source>
        <dbReference type="PROSITE" id="PS50102"/>
    </source>
</evidence>
<evidence type="ECO:0000256" key="1">
    <source>
        <dbReference type="ARBA" id="ARBA00022884"/>
    </source>
</evidence>
<comment type="caution">
    <text evidence="6">The sequence shown here is derived from an EMBL/GenBank/DDBJ whole genome shotgun (WGS) entry which is preliminary data.</text>
</comment>
<dbReference type="GO" id="GO:0003723">
    <property type="term" value="F:RNA binding"/>
    <property type="evidence" value="ECO:0007669"/>
    <property type="project" value="UniProtKB-UniRule"/>
</dbReference>
<proteinExistence type="predicted"/>
<dbReference type="EMBL" id="JABANO010028661">
    <property type="protein sequence ID" value="KAF4714806.1"/>
    <property type="molecule type" value="Genomic_DNA"/>
</dbReference>
<feature type="compositionally biased region" description="Low complexity" evidence="3">
    <location>
        <begin position="168"/>
        <end position="186"/>
    </location>
</feature>
<keyword evidence="7" id="KW-1185">Reference proteome</keyword>
<dbReference type="Pfam" id="PF00076">
    <property type="entry name" value="RRM_1"/>
    <property type="match status" value="1"/>
</dbReference>
<feature type="transmembrane region" description="Helical" evidence="4">
    <location>
        <begin position="275"/>
        <end position="296"/>
    </location>
</feature>
<dbReference type="SMART" id="SM00360">
    <property type="entry name" value="RRM"/>
    <property type="match status" value="1"/>
</dbReference>
<protein>
    <recommendedName>
        <fullName evidence="5">RRM domain-containing protein</fullName>
    </recommendedName>
</protein>
<evidence type="ECO:0000256" key="2">
    <source>
        <dbReference type="PROSITE-ProRule" id="PRU00176"/>
    </source>
</evidence>
<feature type="transmembrane region" description="Helical" evidence="4">
    <location>
        <begin position="405"/>
        <end position="428"/>
    </location>
</feature>
<dbReference type="InterPro" id="IPR012677">
    <property type="entry name" value="Nucleotide-bd_a/b_plait_sf"/>
</dbReference>
<accession>A0A7J6R4F4</accession>
<dbReference type="InterPro" id="IPR035979">
    <property type="entry name" value="RBD_domain_sf"/>
</dbReference>
<dbReference type="PROSITE" id="PS50102">
    <property type="entry name" value="RRM"/>
    <property type="match status" value="1"/>
</dbReference>
<dbReference type="SUPFAM" id="SSF54928">
    <property type="entry name" value="RNA-binding domain, RBD"/>
    <property type="match status" value="1"/>
</dbReference>
<dbReference type="AlphaFoldDB" id="A0A7J6R4F4"/>
<dbReference type="PANTHER" id="PTHR11176:SF57">
    <property type="entry name" value="PROTEIN BOULE"/>
    <property type="match status" value="1"/>
</dbReference>
<sequence>LKSFASEQAGVGPVSERLRQHFSQYGNIVDCIAMRDRDTGRSKGYGFVTFDSEDAVNAAINGNNMIDGRWVEVRNSQRHGGSDGSGKGKGRGWGSPEPQGYGDAYSQAAMQQGWAGMAAQQAAYYPYAAYYSSLQAQQGGQAAGQMADPYAAYYAAMAVAANQQQQQQQQQQQPQQTQETQQTQQQSYSSGGGTSVVMRAALTPIKIMPYVIVGSRTIEKAEEEELKLSRERSFRRSPWRNFSRSLPWWFRVPPMWRNAAPEMAPKSHTAGLNGFSHTITFGLNLAIFTNLCQFVYAGTKSKRRNITPHLKKWGPFYCVVLATVGVMADLTRHVLLDSNNWFMTDPNTGKVVKFHFDDCAYEVEKVRGVTDGCPDVGVGPLFVTEENALGVDAPMYNPDGSYSVYGIWLTLFATWAGFILMFVGIAWYTDLPRKIAQQGREIFGSSRTRDSERPLLGN</sequence>
<evidence type="ECO:0000313" key="6">
    <source>
        <dbReference type="EMBL" id="KAF4714806.1"/>
    </source>
</evidence>
<keyword evidence="1 2" id="KW-0694">RNA-binding</keyword>
<feature type="domain" description="RRM" evidence="5">
    <location>
        <begin position="1"/>
        <end position="78"/>
    </location>
</feature>
<keyword evidence="4" id="KW-0812">Transmembrane</keyword>
<feature type="non-terminal residue" evidence="6">
    <location>
        <position position="1"/>
    </location>
</feature>
<gene>
    <name evidence="6" type="ORF">FOZ63_033767</name>
</gene>
<dbReference type="InterPro" id="IPR000504">
    <property type="entry name" value="RRM_dom"/>
</dbReference>
<reference evidence="6 7" key="1">
    <citation type="submission" date="2020-04" db="EMBL/GenBank/DDBJ databases">
        <title>Perkinsus olseni comparative genomics.</title>
        <authorList>
            <person name="Bogema D.R."/>
        </authorList>
    </citation>
    <scope>NUCLEOTIDE SEQUENCE [LARGE SCALE GENOMIC DNA]</scope>
    <source>
        <strain evidence="6 7">ATCC PRA-207</strain>
    </source>
</reference>
<dbReference type="PANTHER" id="PTHR11176">
    <property type="entry name" value="BOULE-RELATED"/>
    <property type="match status" value="1"/>
</dbReference>